<dbReference type="AlphaFoldDB" id="A0AAD4TBR6"/>
<dbReference type="GO" id="GO:0080043">
    <property type="term" value="F:quercetin 3-O-glucosyltransferase activity"/>
    <property type="evidence" value="ECO:0007669"/>
    <property type="project" value="TreeGrafter"/>
</dbReference>
<name>A0AAD4TBR6_9MAGN</name>
<gene>
    <name evidence="3" type="ORF">MKW98_017573</name>
</gene>
<dbReference type="PANTHER" id="PTHR11926">
    <property type="entry name" value="GLUCOSYL/GLUCURONOSYL TRANSFERASES"/>
    <property type="match status" value="1"/>
</dbReference>
<keyword evidence="2" id="KW-0808">Transferase</keyword>
<sequence>MVKQPHVLVLPWPAQGHVMPMMQVSQKLVDHGVQVTFSITESLHKQLLANLSSSLKEGVRNDLNRIRIVSRPEGLEYQNQEKASDYLEGLVTKTNEEIDGGNNGEEKVSCVIADAGVYWAYEPAKKMGLKIAMFCPTSLAVTAMTLHIPKLIEMGIINENGTPLKQEMIKISPALPEINIEDFLWIRTYDQGMGKLLFHMGFSISKSIKLADWVLCNSFDKLEPAACDILPYIRTIGPLVGSSEVNQTMGQFWAEDSTCLTWLDSQPVNSVIYIAFGSITTLNRDQFSELVHGLDLTGRQFLLVVRSDMTDAAIAYPDGFTEKGKITRVAELKKLSMDSASEGGSSSKNFSNFVEALKCQGKCGVTAAPK</sequence>
<comment type="caution">
    <text evidence="3">The sequence shown here is derived from an EMBL/GenBank/DDBJ whole genome shotgun (WGS) entry which is preliminary data.</text>
</comment>
<proteinExistence type="inferred from homology"/>
<dbReference type="Gene3D" id="3.40.50.2000">
    <property type="entry name" value="Glycogen Phosphorylase B"/>
    <property type="match status" value="2"/>
</dbReference>
<reference evidence="3" key="1">
    <citation type="submission" date="2022-04" db="EMBL/GenBank/DDBJ databases">
        <title>A functionally conserved STORR gene fusion in Papaver species that diverged 16.8 million years ago.</title>
        <authorList>
            <person name="Catania T."/>
        </authorList>
    </citation>
    <scope>NUCLEOTIDE SEQUENCE</scope>
    <source>
        <strain evidence="3">S-188037</strain>
    </source>
</reference>
<evidence type="ECO:0000256" key="2">
    <source>
        <dbReference type="ARBA" id="ARBA00022679"/>
    </source>
</evidence>
<dbReference type="EMBL" id="JAJJMB010002020">
    <property type="protein sequence ID" value="KAI3953749.1"/>
    <property type="molecule type" value="Genomic_DNA"/>
</dbReference>
<dbReference type="FunFam" id="3.40.50.2000:FF:000108">
    <property type="entry name" value="UDP-glycosyltransferase 83A1"/>
    <property type="match status" value="1"/>
</dbReference>
<evidence type="ECO:0000313" key="3">
    <source>
        <dbReference type="EMBL" id="KAI3953749.1"/>
    </source>
</evidence>
<protein>
    <submittedName>
        <fullName evidence="3">Uncharacterized protein</fullName>
    </submittedName>
</protein>
<organism evidence="3 4">
    <name type="scientific">Papaver atlanticum</name>
    <dbReference type="NCBI Taxonomy" id="357466"/>
    <lineage>
        <taxon>Eukaryota</taxon>
        <taxon>Viridiplantae</taxon>
        <taxon>Streptophyta</taxon>
        <taxon>Embryophyta</taxon>
        <taxon>Tracheophyta</taxon>
        <taxon>Spermatophyta</taxon>
        <taxon>Magnoliopsida</taxon>
        <taxon>Ranunculales</taxon>
        <taxon>Papaveraceae</taxon>
        <taxon>Papaveroideae</taxon>
        <taxon>Papaver</taxon>
    </lineage>
</organism>
<evidence type="ECO:0000256" key="1">
    <source>
        <dbReference type="ARBA" id="ARBA00009995"/>
    </source>
</evidence>
<dbReference type="Proteomes" id="UP001202328">
    <property type="component" value="Unassembled WGS sequence"/>
</dbReference>
<keyword evidence="4" id="KW-1185">Reference proteome</keyword>
<comment type="similarity">
    <text evidence="1">Belongs to the UDP-glycosyltransferase family.</text>
</comment>
<dbReference type="InterPro" id="IPR002213">
    <property type="entry name" value="UDP_glucos_trans"/>
</dbReference>
<dbReference type="CDD" id="cd03784">
    <property type="entry name" value="GT1_Gtf-like"/>
    <property type="match status" value="1"/>
</dbReference>
<accession>A0AAD4TBR6</accession>
<dbReference type="SUPFAM" id="SSF53756">
    <property type="entry name" value="UDP-Glycosyltransferase/glycogen phosphorylase"/>
    <property type="match status" value="1"/>
</dbReference>
<dbReference type="PANTHER" id="PTHR11926:SF1412">
    <property type="entry name" value="UDP-GLYCOSYLTRANSFERASE 83A1-LIKE"/>
    <property type="match status" value="1"/>
</dbReference>
<evidence type="ECO:0000313" key="4">
    <source>
        <dbReference type="Proteomes" id="UP001202328"/>
    </source>
</evidence>
<dbReference type="GO" id="GO:0080044">
    <property type="term" value="F:quercetin 7-O-glucosyltransferase activity"/>
    <property type="evidence" value="ECO:0007669"/>
    <property type="project" value="TreeGrafter"/>
</dbReference>